<dbReference type="EMBL" id="RBNI01003355">
    <property type="protein sequence ID" value="RUP48431.1"/>
    <property type="molecule type" value="Genomic_DNA"/>
</dbReference>
<comment type="caution">
    <text evidence="2">The sequence shown here is derived from an EMBL/GenBank/DDBJ whole genome shotgun (WGS) entry which is preliminary data.</text>
</comment>
<dbReference type="OrthoDB" id="5239402at2759"/>
<evidence type="ECO:0000313" key="2">
    <source>
        <dbReference type="EMBL" id="RUP48431.1"/>
    </source>
</evidence>
<proteinExistence type="predicted"/>
<organism evidence="2 3">
    <name type="scientific">Jimgerdemannia flammicorona</name>
    <dbReference type="NCBI Taxonomy" id="994334"/>
    <lineage>
        <taxon>Eukaryota</taxon>
        <taxon>Fungi</taxon>
        <taxon>Fungi incertae sedis</taxon>
        <taxon>Mucoromycota</taxon>
        <taxon>Mucoromycotina</taxon>
        <taxon>Endogonomycetes</taxon>
        <taxon>Endogonales</taxon>
        <taxon>Endogonaceae</taxon>
        <taxon>Jimgerdemannia</taxon>
    </lineage>
</organism>
<dbReference type="Proteomes" id="UP000268093">
    <property type="component" value="Unassembled WGS sequence"/>
</dbReference>
<protein>
    <submittedName>
        <fullName evidence="2">Uncharacterized protein</fullName>
    </submittedName>
</protein>
<evidence type="ECO:0000313" key="3">
    <source>
        <dbReference type="Proteomes" id="UP000268093"/>
    </source>
</evidence>
<gene>
    <name evidence="2" type="ORF">BC936DRAFT_144571</name>
</gene>
<name>A0A433DC57_9FUNG</name>
<feature type="region of interest" description="Disordered" evidence="1">
    <location>
        <begin position="167"/>
        <end position="188"/>
    </location>
</feature>
<evidence type="ECO:0000256" key="1">
    <source>
        <dbReference type="SAM" id="MobiDB-lite"/>
    </source>
</evidence>
<accession>A0A433DC57</accession>
<dbReference type="AlphaFoldDB" id="A0A433DC57"/>
<keyword evidence="3" id="KW-1185">Reference proteome</keyword>
<dbReference type="AntiFam" id="ANF00142">
    <property type="entry name" value="Shadow ORF (opposite yadG)"/>
</dbReference>
<sequence>MVSGLVKQENVGVLEDGAGERELHLPTTRQGADGRLEHGIGEPDTLERLDDLVTVLAGELWVVDNEVDDGSLGVRAVDVMLDVDGAELFLGRETFDLLVGNSAHEGGLAGTVGTAETVATTTLEVEGSAAEQNLGTVGERELALAEILAFLVVLLLGRLGPLGEERSGDGLSLGLSQEGDKVGRDGGGPRRGFEVFVLDQLEAEGGDVGDGGSEEGINLAVGFEDGLEGFGDVLLGELGLDGGLLDVTVLVGAANPEEGSVGLGDNGAALRVGDLVLELFEPRKEFGKERSGNGGALDKLGHVIDNDSSETADGVLALVQTTGEDGNHDDHSGSLDGLNECGGTELADAGRDLLRVGDAADESWDELLNVLVRDEATDCGHGSLGRDTNFILGVPHTFGHKGDNLGNMMDDLLRSSLDEDRNKGEGAVLGLPLARVFDASVEGGKEGFGGVGVEAVHDGVGGDRSSGPDGSLLVRKQFKDGGEEGEEIGLVLVVGGQGGDSSECGLAGLGIFFVVELSREGGEDLALVDGKNAVVAQLDKHIDGLGLDVLQGLRGGGGEGDGAHVCSGV</sequence>
<reference evidence="2 3" key="1">
    <citation type="journal article" date="2018" name="New Phytol.">
        <title>Phylogenomics of Endogonaceae and evolution of mycorrhizas within Mucoromycota.</title>
        <authorList>
            <person name="Chang Y."/>
            <person name="Desiro A."/>
            <person name="Na H."/>
            <person name="Sandor L."/>
            <person name="Lipzen A."/>
            <person name="Clum A."/>
            <person name="Barry K."/>
            <person name="Grigoriev I.V."/>
            <person name="Martin F.M."/>
            <person name="Stajich J.E."/>
            <person name="Smith M.E."/>
            <person name="Bonito G."/>
            <person name="Spatafora J.W."/>
        </authorList>
    </citation>
    <scope>NUCLEOTIDE SEQUENCE [LARGE SCALE GENOMIC DNA]</scope>
    <source>
        <strain evidence="2 3">GMNB39</strain>
    </source>
</reference>
<feature type="compositionally biased region" description="Basic and acidic residues" evidence="1">
    <location>
        <begin position="178"/>
        <end position="188"/>
    </location>
</feature>